<sequence length="52" mass="5983">MRKRANGIFTNTFRLNWTVKQAQKQRVQPRLERGVIERLKIDGASQAGSTLL</sequence>
<gene>
    <name evidence="1" type="ORF">RISK_002267</name>
</gene>
<dbReference type="AlphaFoldDB" id="A0A0J1BGG7"/>
<name>A0A0J1BGG7_RHOIS</name>
<dbReference type="EMBL" id="LECT01000017">
    <property type="protein sequence ID" value="KLU05635.1"/>
    <property type="molecule type" value="Genomic_DNA"/>
</dbReference>
<reference evidence="1" key="1">
    <citation type="submission" date="2015-05" db="EMBL/GenBank/DDBJ databases">
        <title>Permanent draft genome of Rhodopirellula islandicus K833.</title>
        <authorList>
            <person name="Kizina J."/>
            <person name="Richter M."/>
            <person name="Glockner F.O."/>
            <person name="Harder J."/>
        </authorList>
    </citation>
    <scope>NUCLEOTIDE SEQUENCE [LARGE SCALE GENOMIC DNA]</scope>
    <source>
        <strain evidence="1">K833</strain>
    </source>
</reference>
<keyword evidence="2" id="KW-1185">Reference proteome</keyword>
<evidence type="ECO:0000313" key="1">
    <source>
        <dbReference type="EMBL" id="KLU05635.1"/>
    </source>
</evidence>
<comment type="caution">
    <text evidence="1">The sequence shown here is derived from an EMBL/GenBank/DDBJ whole genome shotgun (WGS) entry which is preliminary data.</text>
</comment>
<organism evidence="1 2">
    <name type="scientific">Rhodopirellula islandica</name>
    <dbReference type="NCBI Taxonomy" id="595434"/>
    <lineage>
        <taxon>Bacteria</taxon>
        <taxon>Pseudomonadati</taxon>
        <taxon>Planctomycetota</taxon>
        <taxon>Planctomycetia</taxon>
        <taxon>Pirellulales</taxon>
        <taxon>Pirellulaceae</taxon>
        <taxon>Rhodopirellula</taxon>
    </lineage>
</organism>
<proteinExistence type="predicted"/>
<dbReference type="Proteomes" id="UP000036367">
    <property type="component" value="Unassembled WGS sequence"/>
</dbReference>
<protein>
    <submittedName>
        <fullName evidence="1">Uncharacterized protein</fullName>
    </submittedName>
</protein>
<evidence type="ECO:0000313" key="2">
    <source>
        <dbReference type="Proteomes" id="UP000036367"/>
    </source>
</evidence>
<accession>A0A0J1BGG7</accession>